<dbReference type="AlphaFoldDB" id="A0A840XHQ6"/>
<keyword evidence="3" id="KW-1185">Reference proteome</keyword>
<feature type="transmembrane region" description="Helical" evidence="1">
    <location>
        <begin position="68"/>
        <end position="88"/>
    </location>
</feature>
<sequence length="154" mass="17241">MEPQPFVPPLILDAASRPVAARRRDALVTTVLWCCWLYLLVAAIGAVWVPPFVHHMLPVEPPESPWSVLRIALGCALFAAALVAYFLVRVIVERRRFRGEDRRRAFPRPADEEIAADFGVAAHDLPLWRAARRMVVHHDEAGRILRVETGGPPG</sequence>
<dbReference type="Pfam" id="PF13994">
    <property type="entry name" value="PgaD"/>
    <property type="match status" value="1"/>
</dbReference>
<reference evidence="2 3" key="1">
    <citation type="submission" date="2020-08" db="EMBL/GenBank/DDBJ databases">
        <title>Genomic Encyclopedia of Type Strains, Phase IV (KMG-IV): sequencing the most valuable type-strain genomes for metagenomic binning, comparative biology and taxonomic classification.</title>
        <authorList>
            <person name="Goeker M."/>
        </authorList>
    </citation>
    <scope>NUCLEOTIDE SEQUENCE [LARGE SCALE GENOMIC DNA]</scope>
    <source>
        <strain evidence="2 3">DSM 25895</strain>
    </source>
</reference>
<dbReference type="InterPro" id="IPR023829">
    <property type="entry name" value="PGA_PgaD"/>
</dbReference>
<dbReference type="Proteomes" id="UP000562254">
    <property type="component" value="Unassembled WGS sequence"/>
</dbReference>
<keyword evidence="1" id="KW-1133">Transmembrane helix</keyword>
<evidence type="ECO:0000313" key="3">
    <source>
        <dbReference type="Proteomes" id="UP000562254"/>
    </source>
</evidence>
<protein>
    <submittedName>
        <fullName evidence="2">Poly-beta-1,6-N-acetyl-D-glucosamine biosynthesis protein PgaD</fullName>
    </submittedName>
</protein>
<evidence type="ECO:0000313" key="2">
    <source>
        <dbReference type="EMBL" id="MBB5688005.1"/>
    </source>
</evidence>
<dbReference type="RefSeq" id="WP_184480254.1">
    <property type="nucleotide sequence ID" value="NZ_JAAEDJ010000102.1"/>
</dbReference>
<dbReference type="EMBL" id="JACIJE010000001">
    <property type="protein sequence ID" value="MBB5688005.1"/>
    <property type="molecule type" value="Genomic_DNA"/>
</dbReference>
<dbReference type="GO" id="GO:0043709">
    <property type="term" value="P:cell adhesion involved in single-species biofilm formation"/>
    <property type="evidence" value="ECO:0007669"/>
    <property type="project" value="InterPro"/>
</dbReference>
<name>A0A840XHQ6_9PROT</name>
<gene>
    <name evidence="2" type="ORF">FHS88_000115</name>
</gene>
<organism evidence="2 3">
    <name type="scientific">Neoroseomonas alkaliterrae</name>
    <dbReference type="NCBI Taxonomy" id="1452450"/>
    <lineage>
        <taxon>Bacteria</taxon>
        <taxon>Pseudomonadati</taxon>
        <taxon>Pseudomonadota</taxon>
        <taxon>Alphaproteobacteria</taxon>
        <taxon>Acetobacterales</taxon>
        <taxon>Acetobacteraceae</taxon>
        <taxon>Neoroseomonas</taxon>
    </lineage>
</organism>
<dbReference type="NCBIfam" id="TIGR03940">
    <property type="entry name" value="PGA_PgaD"/>
    <property type="match status" value="1"/>
</dbReference>
<keyword evidence="1" id="KW-0472">Membrane</keyword>
<comment type="caution">
    <text evidence="2">The sequence shown here is derived from an EMBL/GenBank/DDBJ whole genome shotgun (WGS) entry which is preliminary data.</text>
</comment>
<proteinExistence type="predicted"/>
<accession>A0A840XHQ6</accession>
<keyword evidence="1" id="KW-0812">Transmembrane</keyword>
<feature type="transmembrane region" description="Helical" evidence="1">
    <location>
        <begin position="26"/>
        <end position="48"/>
    </location>
</feature>
<evidence type="ECO:0000256" key="1">
    <source>
        <dbReference type="SAM" id="Phobius"/>
    </source>
</evidence>